<dbReference type="SUPFAM" id="SSF53850">
    <property type="entry name" value="Periplasmic binding protein-like II"/>
    <property type="match status" value="1"/>
</dbReference>
<feature type="signal peptide" evidence="1">
    <location>
        <begin position="1"/>
        <end position="21"/>
    </location>
</feature>
<dbReference type="PANTHER" id="PTHR43649">
    <property type="entry name" value="ARABINOSE-BINDING PROTEIN-RELATED"/>
    <property type="match status" value="1"/>
</dbReference>
<dbReference type="Pfam" id="PF01547">
    <property type="entry name" value="SBP_bac_1"/>
    <property type="match status" value="1"/>
</dbReference>
<dbReference type="RefSeq" id="WP_089774696.1">
    <property type="nucleotide sequence ID" value="NZ_FNTX01000002.1"/>
</dbReference>
<dbReference type="Gene3D" id="3.40.190.10">
    <property type="entry name" value="Periplasmic binding protein-like II"/>
    <property type="match status" value="3"/>
</dbReference>
<dbReference type="STRING" id="648782.SAMN04488554_3817"/>
<dbReference type="InterPro" id="IPR050490">
    <property type="entry name" value="Bact_solute-bd_prot1"/>
</dbReference>
<evidence type="ECO:0000313" key="3">
    <source>
        <dbReference type="Proteomes" id="UP000199220"/>
    </source>
</evidence>
<protein>
    <submittedName>
        <fullName evidence="2">Carbohydrate ABC transporter substrate-binding protein, CUT1 family</fullName>
    </submittedName>
</protein>
<dbReference type="InterPro" id="IPR006059">
    <property type="entry name" value="SBP"/>
</dbReference>
<reference evidence="3" key="1">
    <citation type="submission" date="2016-10" db="EMBL/GenBank/DDBJ databases">
        <authorList>
            <person name="Varghese N."/>
            <person name="Submissions S."/>
        </authorList>
    </citation>
    <scope>NUCLEOTIDE SEQUENCE [LARGE SCALE GENOMIC DNA]</scope>
    <source>
        <strain evidence="3">DSM 21368</strain>
    </source>
</reference>
<dbReference type="OrthoDB" id="2515046at2"/>
<dbReference type="Proteomes" id="UP000199220">
    <property type="component" value="Unassembled WGS sequence"/>
</dbReference>
<name>A0A1H5N361_9MICO</name>
<accession>A0A1H5N361</accession>
<feature type="chain" id="PRO_5039177912" evidence="1">
    <location>
        <begin position="22"/>
        <end position="457"/>
    </location>
</feature>
<dbReference type="EMBL" id="FNTX01000002">
    <property type="protein sequence ID" value="SEE95088.1"/>
    <property type="molecule type" value="Genomic_DNA"/>
</dbReference>
<keyword evidence="3" id="KW-1185">Reference proteome</keyword>
<gene>
    <name evidence="2" type="ORF">SAMN04488554_3817</name>
</gene>
<sequence>MKQHTYRRAALPVVASLSALALVACTGSDGDGGTDGNGGETADEITTEQFEEAMSTPTELTFWTWVPDIENQVAMFEEAYPEIDVELVNVGQGAEHYQQMRTAIQAGSGAPDVAQVEFQHLASFRLGGDLLDLTPYLQEDLSTAYPDWVWSQVSADGGLWGIPQDTGPLGSLYRTDLFDEAGIEPPATWDEFAQAAADYREAMPDSYLTNMPGNDPGQFVGLLWQAGARPFAYDGAETVTIDLDSPEVLQVVEYWQGLIADDLVSVDPDFNDQWYQALANGKYASWQVAAWGPVFLQGTAGSTSGQWAASTLPQWEEGQNISGNWGGSTDAVLSSTENPIAAAELARWINVEEEPATAFAEEQFLFPPSLSILESEEFLSEEAEFYGGQQVNATFAEISETVPTDDFGWLPFMDYAYSSYNETLGSAIADRGDLVAGLEAWEADLIEYAESQGFTVQ</sequence>
<proteinExistence type="predicted"/>
<keyword evidence="1" id="KW-0732">Signal</keyword>
<organism evidence="2 3">
    <name type="scientific">Ruania alba</name>
    <dbReference type="NCBI Taxonomy" id="648782"/>
    <lineage>
        <taxon>Bacteria</taxon>
        <taxon>Bacillati</taxon>
        <taxon>Actinomycetota</taxon>
        <taxon>Actinomycetes</taxon>
        <taxon>Micrococcales</taxon>
        <taxon>Ruaniaceae</taxon>
        <taxon>Ruania</taxon>
    </lineage>
</organism>
<dbReference type="PROSITE" id="PS51257">
    <property type="entry name" value="PROKAR_LIPOPROTEIN"/>
    <property type="match status" value="1"/>
</dbReference>
<dbReference type="AlphaFoldDB" id="A0A1H5N361"/>
<dbReference type="PANTHER" id="PTHR43649:SF14">
    <property type="entry name" value="BLR3389 PROTEIN"/>
    <property type="match status" value="1"/>
</dbReference>
<evidence type="ECO:0000256" key="1">
    <source>
        <dbReference type="SAM" id="SignalP"/>
    </source>
</evidence>
<evidence type="ECO:0000313" key="2">
    <source>
        <dbReference type="EMBL" id="SEE95088.1"/>
    </source>
</evidence>